<protein>
    <submittedName>
        <fullName evidence="4">Sugar O-acyltransferase (Sialic acid O-acetyltransferase NeuD family)</fullName>
    </submittedName>
</protein>
<dbReference type="InterPro" id="IPR011004">
    <property type="entry name" value="Trimer_LpxA-like_sf"/>
</dbReference>
<dbReference type="PANTHER" id="PTHR43300">
    <property type="entry name" value="ACETYLTRANSFERASE"/>
    <property type="match status" value="1"/>
</dbReference>
<evidence type="ECO:0000256" key="1">
    <source>
        <dbReference type="ARBA" id="ARBA00022679"/>
    </source>
</evidence>
<proteinExistence type="predicted"/>
<accession>A0ABS2QV01</accession>
<feature type="domain" description="PglD N-terminal" evidence="3">
    <location>
        <begin position="5"/>
        <end position="78"/>
    </location>
</feature>
<dbReference type="Pfam" id="PF00132">
    <property type="entry name" value="Hexapep"/>
    <property type="match status" value="1"/>
</dbReference>
<keyword evidence="5" id="KW-1185">Reference proteome</keyword>
<dbReference type="PROSITE" id="PS00101">
    <property type="entry name" value="HEXAPEP_TRANSFERASES"/>
    <property type="match status" value="1"/>
</dbReference>
<name>A0ABS2QV01_9BACI</name>
<dbReference type="InterPro" id="IPR001451">
    <property type="entry name" value="Hexapep"/>
</dbReference>
<keyword evidence="1" id="KW-0808">Transferase</keyword>
<evidence type="ECO:0000259" key="3">
    <source>
        <dbReference type="Pfam" id="PF17836"/>
    </source>
</evidence>
<dbReference type="RefSeq" id="WP_205186480.1">
    <property type="nucleotide sequence ID" value="NZ_JAFBFC010000003.1"/>
</dbReference>
<evidence type="ECO:0000313" key="4">
    <source>
        <dbReference type="EMBL" id="MBM7703023.1"/>
    </source>
</evidence>
<sequence length="210" mass="22380">MKWGVVGTGGHSKVVVEAIQTVTPDASFVFFSQVLPAHSFFSLYTTLIDEEEVINSYKHEIEAWHVAIGQIDVREQKLTHLIEDKHNTPIVMHETATVSRSSIIEKGTFINAGAIVNACACIGQGTIINTGSTIDHDCIIGDYVNVGPGSHLAGGVIIGQKTDIGTGVSIRPNIQVGRECVIGAGSVVVSDIPDYSVVYGVPAKVIKIRS</sequence>
<dbReference type="Gene3D" id="2.160.10.10">
    <property type="entry name" value="Hexapeptide repeat proteins"/>
    <property type="match status" value="1"/>
</dbReference>
<evidence type="ECO:0000313" key="5">
    <source>
        <dbReference type="Proteomes" id="UP000809829"/>
    </source>
</evidence>
<dbReference type="NCBIfam" id="TIGR03570">
    <property type="entry name" value="NeuD_NnaD"/>
    <property type="match status" value="1"/>
</dbReference>
<evidence type="ECO:0000256" key="2">
    <source>
        <dbReference type="ARBA" id="ARBA00022737"/>
    </source>
</evidence>
<organism evidence="4 5">
    <name type="scientific">Priestia iocasae</name>
    <dbReference type="NCBI Taxonomy" id="2291674"/>
    <lineage>
        <taxon>Bacteria</taxon>
        <taxon>Bacillati</taxon>
        <taxon>Bacillota</taxon>
        <taxon>Bacilli</taxon>
        <taxon>Bacillales</taxon>
        <taxon>Bacillaceae</taxon>
        <taxon>Priestia</taxon>
    </lineage>
</organism>
<dbReference type="PANTHER" id="PTHR43300:SF7">
    <property type="entry name" value="UDP-N-ACETYLBACILLOSAMINE N-ACETYLTRANSFERASE"/>
    <property type="match status" value="1"/>
</dbReference>
<dbReference type="InterPro" id="IPR041561">
    <property type="entry name" value="PglD_N"/>
</dbReference>
<dbReference type="CDD" id="cd03360">
    <property type="entry name" value="LbH_AT_putative"/>
    <property type="match status" value="1"/>
</dbReference>
<dbReference type="InterPro" id="IPR018357">
    <property type="entry name" value="Hexapep_transf_CS"/>
</dbReference>
<dbReference type="SUPFAM" id="SSF51161">
    <property type="entry name" value="Trimeric LpxA-like enzymes"/>
    <property type="match status" value="1"/>
</dbReference>
<dbReference type="Pfam" id="PF17836">
    <property type="entry name" value="PglD_N"/>
    <property type="match status" value="1"/>
</dbReference>
<dbReference type="Gene3D" id="3.40.50.20">
    <property type="match status" value="1"/>
</dbReference>
<keyword evidence="2" id="KW-0677">Repeat</keyword>
<dbReference type="InterPro" id="IPR020019">
    <property type="entry name" value="AcTrfase_PglD-like"/>
</dbReference>
<reference evidence="4 5" key="1">
    <citation type="submission" date="2021-01" db="EMBL/GenBank/DDBJ databases">
        <title>Genomic Encyclopedia of Type Strains, Phase IV (KMG-IV): sequencing the most valuable type-strain genomes for metagenomic binning, comparative biology and taxonomic classification.</title>
        <authorList>
            <person name="Goeker M."/>
        </authorList>
    </citation>
    <scope>NUCLEOTIDE SEQUENCE [LARGE SCALE GENOMIC DNA]</scope>
    <source>
        <strain evidence="4 5">DSM 104297</strain>
    </source>
</reference>
<dbReference type="EMBL" id="JAFBFC010000003">
    <property type="protein sequence ID" value="MBM7703023.1"/>
    <property type="molecule type" value="Genomic_DNA"/>
</dbReference>
<gene>
    <name evidence="4" type="ORF">JOC83_001870</name>
</gene>
<dbReference type="Proteomes" id="UP000809829">
    <property type="component" value="Unassembled WGS sequence"/>
</dbReference>
<comment type="caution">
    <text evidence="4">The sequence shown here is derived from an EMBL/GenBank/DDBJ whole genome shotgun (WGS) entry which is preliminary data.</text>
</comment>
<dbReference type="InterPro" id="IPR050179">
    <property type="entry name" value="Trans_hexapeptide_repeat"/>
</dbReference>